<name>A0A812TJK3_9DINO</name>
<evidence type="ECO:0000313" key="2">
    <source>
        <dbReference type="EMBL" id="CAE7524118.1"/>
    </source>
</evidence>
<evidence type="ECO:0000256" key="1">
    <source>
        <dbReference type="SAM" id="Phobius"/>
    </source>
</evidence>
<protein>
    <submittedName>
        <fullName evidence="2">LuxQ protein</fullName>
    </submittedName>
</protein>
<keyword evidence="3" id="KW-1185">Reference proteome</keyword>
<proteinExistence type="predicted"/>
<dbReference type="EMBL" id="CAJNDS010002553">
    <property type="protein sequence ID" value="CAE7524118.1"/>
    <property type="molecule type" value="Genomic_DNA"/>
</dbReference>
<feature type="transmembrane region" description="Helical" evidence="1">
    <location>
        <begin position="474"/>
        <end position="494"/>
    </location>
</feature>
<organism evidence="2 3">
    <name type="scientific">Symbiodinium natans</name>
    <dbReference type="NCBI Taxonomy" id="878477"/>
    <lineage>
        <taxon>Eukaryota</taxon>
        <taxon>Sar</taxon>
        <taxon>Alveolata</taxon>
        <taxon>Dinophyceae</taxon>
        <taxon>Suessiales</taxon>
        <taxon>Symbiodiniaceae</taxon>
        <taxon>Symbiodinium</taxon>
    </lineage>
</organism>
<feature type="transmembrane region" description="Helical" evidence="1">
    <location>
        <begin position="320"/>
        <end position="341"/>
    </location>
</feature>
<feature type="transmembrane region" description="Helical" evidence="1">
    <location>
        <begin position="500"/>
        <end position="517"/>
    </location>
</feature>
<gene>
    <name evidence="2" type="primary">luxQ</name>
    <name evidence="2" type="ORF">SNAT2548_LOCUS29336</name>
</gene>
<keyword evidence="1" id="KW-1133">Transmembrane helix</keyword>
<evidence type="ECO:0000313" key="3">
    <source>
        <dbReference type="Proteomes" id="UP000604046"/>
    </source>
</evidence>
<dbReference type="Proteomes" id="UP000604046">
    <property type="component" value="Unassembled WGS sequence"/>
</dbReference>
<sequence length="628" mass="69986">MDYIWLGSQLPLVDGLAFGTGTPVLLDPSSFWGHHELESYVSSGSSSSSALEPAPCTGVCKRCRSSVDRRQMAAEGLRAFRASEKGGPRPQRLPDRTWVTAKYWGIRQDQIEELFDLCQMEPDWYDECSVHDFVNTFVKPATRGTEMGYALMLNQEEPQQVTIMISHAWVENTRDFFQDVLSNTWAMEVAFICFLSNFQGTPEQINAQLGNNIMKSPFTEVISSSTCQRMLVVPNEALRESGQGLYSRLWCIWEIKVAADAGLPIMIVPRKSDEEYLLGTSTMSSKNARCGNPELPMNKDERLIRAAIDNLPPQSARSRAVGFFLVCFSVSYGACIGASLMKDYSGLLAGVGGGLCVGMFFMACIAQGVRKCVWKLRDRDGYHILDKVIRGSAMGAYAWRRISVDRDVLPLVVTCLLFAAVFMFWRYALSHNPLHIPVAATEGMGVALLLFFMFQVNLLGMLHGNFFIFRRTQLLATTVLFSCATAGSIIGWKSTGECDGMIGLGANLGFLSGVLIISTVTQHWVHALANMLMIGIMLLARYLSPILWREYFLILCGSIGLLVLPDWRHWQRGLMLLIALSSLLGLEMIYLLFDRNSGYDVLFCRSNMASIASVYMMHHSHRAVNATV</sequence>
<dbReference type="OrthoDB" id="415250at2759"/>
<comment type="caution">
    <text evidence="2">The sequence shown here is derived from an EMBL/GenBank/DDBJ whole genome shotgun (WGS) entry which is preliminary data.</text>
</comment>
<feature type="transmembrane region" description="Helical" evidence="1">
    <location>
        <begin position="550"/>
        <end position="567"/>
    </location>
</feature>
<feature type="transmembrane region" description="Helical" evidence="1">
    <location>
        <begin position="347"/>
        <end position="369"/>
    </location>
</feature>
<accession>A0A812TJK3</accession>
<keyword evidence="1" id="KW-0812">Transmembrane</keyword>
<keyword evidence="1" id="KW-0472">Membrane</keyword>
<feature type="transmembrane region" description="Helical" evidence="1">
    <location>
        <begin position="574"/>
        <end position="593"/>
    </location>
</feature>
<feature type="transmembrane region" description="Helical" evidence="1">
    <location>
        <begin position="408"/>
        <end position="428"/>
    </location>
</feature>
<reference evidence="2" key="1">
    <citation type="submission" date="2021-02" db="EMBL/GenBank/DDBJ databases">
        <authorList>
            <person name="Dougan E. K."/>
            <person name="Rhodes N."/>
            <person name="Thang M."/>
            <person name="Chan C."/>
        </authorList>
    </citation>
    <scope>NUCLEOTIDE SEQUENCE</scope>
</reference>
<dbReference type="AlphaFoldDB" id="A0A812TJK3"/>